<organism evidence="1">
    <name type="scientific">bioreactor metagenome</name>
    <dbReference type="NCBI Taxonomy" id="1076179"/>
    <lineage>
        <taxon>unclassified sequences</taxon>
        <taxon>metagenomes</taxon>
        <taxon>ecological metagenomes</taxon>
    </lineage>
</organism>
<proteinExistence type="predicted"/>
<gene>
    <name evidence="1" type="ORF">SDC9_188894</name>
</gene>
<sequence>MGEGIKYGAFSPLIETQVAKATTALGTRMGASTASATAQQLYALGKYNPAISKGLQFGGNILGQQAADRFVVAQWLK</sequence>
<accession>A0A645HT18</accession>
<reference evidence="1" key="1">
    <citation type="submission" date="2019-08" db="EMBL/GenBank/DDBJ databases">
        <authorList>
            <person name="Kucharzyk K."/>
            <person name="Murdoch R.W."/>
            <person name="Higgins S."/>
            <person name="Loffler F."/>
        </authorList>
    </citation>
    <scope>NUCLEOTIDE SEQUENCE</scope>
</reference>
<evidence type="ECO:0000313" key="1">
    <source>
        <dbReference type="EMBL" id="MPN41349.1"/>
    </source>
</evidence>
<comment type="caution">
    <text evidence="1">The sequence shown here is derived from an EMBL/GenBank/DDBJ whole genome shotgun (WGS) entry which is preliminary data.</text>
</comment>
<dbReference type="EMBL" id="VSSQ01098335">
    <property type="protein sequence ID" value="MPN41349.1"/>
    <property type="molecule type" value="Genomic_DNA"/>
</dbReference>
<name>A0A645HT18_9ZZZZ</name>
<dbReference type="AlphaFoldDB" id="A0A645HT18"/>
<protein>
    <submittedName>
        <fullName evidence="1">Uncharacterized protein</fullName>
    </submittedName>
</protein>